<evidence type="ECO:0000313" key="5">
    <source>
        <dbReference type="EMBL" id="VFK15246.1"/>
    </source>
</evidence>
<proteinExistence type="predicted"/>
<dbReference type="EMBL" id="CAADFL010000362">
    <property type="protein sequence ID" value="VFK15246.1"/>
    <property type="molecule type" value="Genomic_DNA"/>
</dbReference>
<evidence type="ECO:0000313" key="3">
    <source>
        <dbReference type="EMBL" id="VFJ65567.1"/>
    </source>
</evidence>
<accession>A0A450TF25</accession>
<name>A0A450TF25_9GAMM</name>
<gene>
    <name evidence="4" type="ORF">BECKFM1743A_GA0114220_103901</name>
    <name evidence="5" type="ORF">BECKFM1743B_GA0114221_103621</name>
    <name evidence="3" type="ORF">BECKFM1743C_GA0114222_103991</name>
</gene>
<reference evidence="4" key="1">
    <citation type="submission" date="2019-02" db="EMBL/GenBank/DDBJ databases">
        <authorList>
            <person name="Gruber-Vodicka R. H."/>
            <person name="Seah K. B. B."/>
        </authorList>
    </citation>
    <scope>NUCLEOTIDE SEQUENCE</scope>
    <source>
        <strain evidence="4">BECK_BZ163</strain>
        <strain evidence="5">BECK_BZ164</strain>
        <strain evidence="3">BECK_BZ165</strain>
    </source>
</reference>
<dbReference type="InterPro" id="IPR055733">
    <property type="entry name" value="DUF7309"/>
</dbReference>
<evidence type="ECO:0000259" key="2">
    <source>
        <dbReference type="Pfam" id="PF23988"/>
    </source>
</evidence>
<sequence length="430" mass="48265">MTEWVGGRLLPPFFITEGDEPIRLEMILWLELPDDFIISHTVIDSREQEQLSFGDTLRMALESPMVGLSRRPERIRVADSRLAAEVREVLPNVKITVAPTPELNKILDLMQESMPPDLQEEEGESYFEKGRVSEAIVNKLFHATRRLYLGAPWKKVLSDTQVLALDIPALGVKGACISIIGTLGEHLGLVIFPSPEHFQSFLHFAQTHRQSDYEPIDMGTSMLSLYLERAAELPTSMRREAAKHGWPVADTAAYPRVTHRDADGIPRPLTERDVRVVTACALAVTDFFEKYPDALKDGSLSAPIRSAFRTEEDGYVEITALPGNILGDTFHHTSGDTFGDTSEDDGFEDLSPSEKAGIVLHSKQKHYMEWPERPLPALDGKTPRQAIRTKVGRVKVATLLDHFEETEAREPEGTRYDFSRLRRELGLDGP</sequence>
<evidence type="ECO:0000259" key="1">
    <source>
        <dbReference type="Pfam" id="PF22007"/>
    </source>
</evidence>
<feature type="domain" description="DUF7309" evidence="2">
    <location>
        <begin position="139"/>
        <end position="281"/>
    </location>
</feature>
<dbReference type="AlphaFoldDB" id="A0A450TF25"/>
<evidence type="ECO:0000313" key="4">
    <source>
        <dbReference type="EMBL" id="VFJ65739.1"/>
    </source>
</evidence>
<dbReference type="Pfam" id="PF22007">
    <property type="entry name" value="DUF6930"/>
    <property type="match status" value="1"/>
</dbReference>
<dbReference type="EMBL" id="CAADEZ010000390">
    <property type="protein sequence ID" value="VFJ65739.1"/>
    <property type="molecule type" value="Genomic_DNA"/>
</dbReference>
<dbReference type="Pfam" id="PF23988">
    <property type="entry name" value="DUF7309"/>
    <property type="match status" value="1"/>
</dbReference>
<dbReference type="EMBL" id="CAADFA010000399">
    <property type="protein sequence ID" value="VFJ65567.1"/>
    <property type="molecule type" value="Genomic_DNA"/>
</dbReference>
<organism evidence="4">
    <name type="scientific">Candidatus Kentrum sp. FM</name>
    <dbReference type="NCBI Taxonomy" id="2126340"/>
    <lineage>
        <taxon>Bacteria</taxon>
        <taxon>Pseudomonadati</taxon>
        <taxon>Pseudomonadota</taxon>
        <taxon>Gammaproteobacteria</taxon>
        <taxon>Candidatus Kentrum</taxon>
    </lineage>
</organism>
<dbReference type="InterPro" id="IPR054216">
    <property type="entry name" value="DUF6930"/>
</dbReference>
<protein>
    <submittedName>
        <fullName evidence="4">Uncharacterized protein</fullName>
    </submittedName>
</protein>
<feature type="domain" description="DUF6930" evidence="1">
    <location>
        <begin position="4"/>
        <end position="112"/>
    </location>
</feature>